<dbReference type="SUPFAM" id="SSF52540">
    <property type="entry name" value="P-loop containing nucleoside triphosphate hydrolases"/>
    <property type="match status" value="1"/>
</dbReference>
<proteinExistence type="inferred from homology"/>
<dbReference type="InterPro" id="IPR003593">
    <property type="entry name" value="AAA+_ATPase"/>
</dbReference>
<sequence>MSRARPGGEPGDMIQIENLTRRYGGFTAVDDITFTARPGRVTGFLGPNGAGKSTAMRMMVGLTTPSSGTALVLGRPYRALPTPTRHVGAMLDATAQHAGRTGRETLNLAAVMAGRGRRDVDAALERVGLTSREAERRVGNYSLGMRQRLGLAGALIGDPQVLVLDEPANGLDPAGIRWMRGLLRDFAAEGGTVLLSSHLLHEVEQIAQDLVMIGRGRIVAQGTKEELLQAGGTLVRSPDLAGLGTALERDGHEVTLRAEGDLRTTATAEEVARLALAAQLLVTELRTAGGSGLEEMFLQLTAADARETGAEGVAA</sequence>
<dbReference type="Pfam" id="PF00005">
    <property type="entry name" value="ABC_tran"/>
    <property type="match status" value="1"/>
</dbReference>
<dbReference type="InterPro" id="IPR017871">
    <property type="entry name" value="ABC_transporter-like_CS"/>
</dbReference>
<dbReference type="Gene3D" id="3.40.50.300">
    <property type="entry name" value="P-loop containing nucleotide triphosphate hydrolases"/>
    <property type="match status" value="1"/>
</dbReference>
<dbReference type="InterPro" id="IPR027417">
    <property type="entry name" value="P-loop_NTPase"/>
</dbReference>
<comment type="caution">
    <text evidence="6">The sequence shown here is derived from an EMBL/GenBank/DDBJ whole genome shotgun (WGS) entry which is preliminary data.</text>
</comment>
<dbReference type="PROSITE" id="PS00211">
    <property type="entry name" value="ABC_TRANSPORTER_1"/>
    <property type="match status" value="1"/>
</dbReference>
<evidence type="ECO:0000259" key="5">
    <source>
        <dbReference type="PROSITE" id="PS50893"/>
    </source>
</evidence>
<organism evidence="6 7">
    <name type="scientific">Ornithinimicrobium pekingense</name>
    <dbReference type="NCBI Taxonomy" id="384677"/>
    <lineage>
        <taxon>Bacteria</taxon>
        <taxon>Bacillati</taxon>
        <taxon>Actinomycetota</taxon>
        <taxon>Actinomycetes</taxon>
        <taxon>Micrococcales</taxon>
        <taxon>Ornithinimicrobiaceae</taxon>
        <taxon>Ornithinimicrobium</taxon>
    </lineage>
</organism>
<keyword evidence="3" id="KW-0547">Nucleotide-binding</keyword>
<dbReference type="EMBL" id="BMLB01000001">
    <property type="protein sequence ID" value="GGK57098.1"/>
    <property type="molecule type" value="Genomic_DNA"/>
</dbReference>
<evidence type="ECO:0000256" key="1">
    <source>
        <dbReference type="ARBA" id="ARBA00005417"/>
    </source>
</evidence>
<dbReference type="Proteomes" id="UP000662111">
    <property type="component" value="Unassembled WGS sequence"/>
</dbReference>
<keyword evidence="2" id="KW-0813">Transport</keyword>
<protein>
    <submittedName>
        <fullName evidence="6">ABC transporter</fullName>
    </submittedName>
</protein>
<dbReference type="PANTHER" id="PTHR43335:SF4">
    <property type="entry name" value="ABC TRANSPORTER, ATP-BINDING PROTEIN"/>
    <property type="match status" value="1"/>
</dbReference>
<evidence type="ECO:0000256" key="3">
    <source>
        <dbReference type="ARBA" id="ARBA00022741"/>
    </source>
</evidence>
<accession>A0ABQ2F3H9</accession>
<comment type="similarity">
    <text evidence="1">Belongs to the ABC transporter superfamily.</text>
</comment>
<evidence type="ECO:0000256" key="2">
    <source>
        <dbReference type="ARBA" id="ARBA00022448"/>
    </source>
</evidence>
<gene>
    <name evidence="6" type="ORF">GCM10011509_01840</name>
</gene>
<feature type="domain" description="ABC transporter" evidence="5">
    <location>
        <begin position="14"/>
        <end position="240"/>
    </location>
</feature>
<evidence type="ECO:0000313" key="6">
    <source>
        <dbReference type="EMBL" id="GGK57098.1"/>
    </source>
</evidence>
<dbReference type="PANTHER" id="PTHR43335">
    <property type="entry name" value="ABC TRANSPORTER, ATP-BINDING PROTEIN"/>
    <property type="match status" value="1"/>
</dbReference>
<dbReference type="InterPro" id="IPR003439">
    <property type="entry name" value="ABC_transporter-like_ATP-bd"/>
</dbReference>
<name>A0ABQ2F3H9_9MICO</name>
<keyword evidence="4" id="KW-0067">ATP-binding</keyword>
<dbReference type="SMART" id="SM00382">
    <property type="entry name" value="AAA"/>
    <property type="match status" value="1"/>
</dbReference>
<evidence type="ECO:0000313" key="7">
    <source>
        <dbReference type="Proteomes" id="UP000662111"/>
    </source>
</evidence>
<reference evidence="7" key="1">
    <citation type="journal article" date="2019" name="Int. J. Syst. Evol. Microbiol.">
        <title>The Global Catalogue of Microorganisms (GCM) 10K type strain sequencing project: providing services to taxonomists for standard genome sequencing and annotation.</title>
        <authorList>
            <consortium name="The Broad Institute Genomics Platform"/>
            <consortium name="The Broad Institute Genome Sequencing Center for Infectious Disease"/>
            <person name="Wu L."/>
            <person name="Ma J."/>
        </authorList>
    </citation>
    <scope>NUCLEOTIDE SEQUENCE [LARGE SCALE GENOMIC DNA]</scope>
    <source>
        <strain evidence="7">CGMCC 1.5362</strain>
    </source>
</reference>
<evidence type="ECO:0000256" key="4">
    <source>
        <dbReference type="ARBA" id="ARBA00022840"/>
    </source>
</evidence>
<keyword evidence="7" id="KW-1185">Reference proteome</keyword>
<dbReference type="PROSITE" id="PS50893">
    <property type="entry name" value="ABC_TRANSPORTER_2"/>
    <property type="match status" value="1"/>
</dbReference>